<evidence type="ECO:0000256" key="1">
    <source>
        <dbReference type="SAM" id="Coils"/>
    </source>
</evidence>
<comment type="caution">
    <text evidence="3">The sequence shown here is derived from an EMBL/GenBank/DDBJ whole genome shotgun (WGS) entry which is preliminary data.</text>
</comment>
<organism evidence="3 4">
    <name type="scientific">Cercophora samala</name>
    <dbReference type="NCBI Taxonomy" id="330535"/>
    <lineage>
        <taxon>Eukaryota</taxon>
        <taxon>Fungi</taxon>
        <taxon>Dikarya</taxon>
        <taxon>Ascomycota</taxon>
        <taxon>Pezizomycotina</taxon>
        <taxon>Sordariomycetes</taxon>
        <taxon>Sordariomycetidae</taxon>
        <taxon>Sordariales</taxon>
        <taxon>Lasiosphaeriaceae</taxon>
        <taxon>Cercophora</taxon>
    </lineage>
</organism>
<feature type="coiled-coil region" evidence="1">
    <location>
        <begin position="147"/>
        <end position="181"/>
    </location>
</feature>
<dbReference type="Proteomes" id="UP001174997">
    <property type="component" value="Unassembled WGS sequence"/>
</dbReference>
<feature type="non-terminal residue" evidence="3">
    <location>
        <position position="1"/>
    </location>
</feature>
<gene>
    <name evidence="3" type="ORF">QBC41DRAFT_397098</name>
</gene>
<evidence type="ECO:0000313" key="3">
    <source>
        <dbReference type="EMBL" id="KAK0673151.1"/>
    </source>
</evidence>
<feature type="compositionally biased region" description="Basic and acidic residues" evidence="2">
    <location>
        <begin position="185"/>
        <end position="198"/>
    </location>
</feature>
<name>A0AA40DGY0_9PEZI</name>
<feature type="compositionally biased region" description="Polar residues" evidence="2">
    <location>
        <begin position="44"/>
        <end position="55"/>
    </location>
</feature>
<feature type="region of interest" description="Disordered" evidence="2">
    <location>
        <begin position="185"/>
        <end position="210"/>
    </location>
</feature>
<keyword evidence="4" id="KW-1185">Reference proteome</keyword>
<sequence length="255" mass="29070">LKGLRTQLAQEKQTHAKAEAARQAELKALREELASEKRAHETTRNTTKNSQALQSKDSEMLKARAANAQKEFNTRLAAIKAEHDAKFKTAQSHWDKERSFLKNKLADAQHQVLEAKNSVDSLVTDNYNLESNLGTLEEEDVVAQYLVAELQENLQAEHQARVQAEEEIQHYQQLLEEALAAGRHARDQPHAFERKTEASTDNDPVDEEHGPTGAIWERVIKDGFGFLGDSCGYFHRKPYRLIWVLVIWWAVMMMA</sequence>
<reference evidence="3" key="1">
    <citation type="submission" date="2023-06" db="EMBL/GenBank/DDBJ databases">
        <title>Genome-scale phylogeny and comparative genomics of the fungal order Sordariales.</title>
        <authorList>
            <consortium name="Lawrence Berkeley National Laboratory"/>
            <person name="Hensen N."/>
            <person name="Bonometti L."/>
            <person name="Westerberg I."/>
            <person name="Brannstrom I.O."/>
            <person name="Guillou S."/>
            <person name="Cros-Aarteil S."/>
            <person name="Calhoun S."/>
            <person name="Haridas S."/>
            <person name="Kuo A."/>
            <person name="Mondo S."/>
            <person name="Pangilinan J."/>
            <person name="Riley R."/>
            <person name="Labutti K."/>
            <person name="Andreopoulos B."/>
            <person name="Lipzen A."/>
            <person name="Chen C."/>
            <person name="Yanf M."/>
            <person name="Daum C."/>
            <person name="Ng V."/>
            <person name="Clum A."/>
            <person name="Steindorff A."/>
            <person name="Ohm R."/>
            <person name="Martin F."/>
            <person name="Silar P."/>
            <person name="Natvig D."/>
            <person name="Lalanne C."/>
            <person name="Gautier V."/>
            <person name="Ament-Velasquez S.L."/>
            <person name="Kruys A."/>
            <person name="Hutchinson M.I."/>
            <person name="Powell A.J."/>
            <person name="Barry K."/>
            <person name="Miller A.N."/>
            <person name="Grigoriev I.V."/>
            <person name="Debuchy R."/>
            <person name="Gladieux P."/>
            <person name="Thoren M.H."/>
            <person name="Johannesson H."/>
        </authorList>
    </citation>
    <scope>NUCLEOTIDE SEQUENCE</scope>
    <source>
        <strain evidence="3">CBS 307.81</strain>
    </source>
</reference>
<feature type="compositionally biased region" description="Basic and acidic residues" evidence="2">
    <location>
        <begin position="12"/>
        <end position="43"/>
    </location>
</feature>
<accession>A0AA40DGY0</accession>
<dbReference type="AlphaFoldDB" id="A0AA40DGY0"/>
<evidence type="ECO:0000256" key="2">
    <source>
        <dbReference type="SAM" id="MobiDB-lite"/>
    </source>
</evidence>
<protein>
    <submittedName>
        <fullName evidence="3">Uncharacterized protein</fullName>
    </submittedName>
</protein>
<evidence type="ECO:0000313" key="4">
    <source>
        <dbReference type="Proteomes" id="UP001174997"/>
    </source>
</evidence>
<proteinExistence type="predicted"/>
<keyword evidence="1" id="KW-0175">Coiled coil</keyword>
<dbReference type="EMBL" id="JAULSY010000008">
    <property type="protein sequence ID" value="KAK0673151.1"/>
    <property type="molecule type" value="Genomic_DNA"/>
</dbReference>
<feature type="region of interest" description="Disordered" evidence="2">
    <location>
        <begin position="1"/>
        <end position="61"/>
    </location>
</feature>